<proteinExistence type="inferred from homology"/>
<dbReference type="PANTHER" id="PTHR10196:SF69">
    <property type="entry name" value="GLYCEROL KINASE"/>
    <property type="match status" value="1"/>
</dbReference>
<protein>
    <recommendedName>
        <fullName evidence="9">Glycerol kinase</fullName>
        <ecNumber evidence="9">2.7.1.30</ecNumber>
    </recommendedName>
    <alternativeName>
        <fullName evidence="9">ATP:glycerol 3-phosphotransferase</fullName>
    </alternativeName>
    <alternativeName>
        <fullName evidence="9">Glycerokinase</fullName>
        <shortName evidence="9">GK</shortName>
    </alternativeName>
</protein>
<comment type="catalytic activity">
    <reaction evidence="8 9">
        <text>glycerol + ATP = sn-glycerol 3-phosphate + ADP + H(+)</text>
        <dbReference type="Rhea" id="RHEA:21644"/>
        <dbReference type="ChEBI" id="CHEBI:15378"/>
        <dbReference type="ChEBI" id="CHEBI:17754"/>
        <dbReference type="ChEBI" id="CHEBI:30616"/>
        <dbReference type="ChEBI" id="CHEBI:57597"/>
        <dbReference type="ChEBI" id="CHEBI:456216"/>
        <dbReference type="EC" id="2.7.1.30"/>
    </reaction>
</comment>
<feature type="binding site" evidence="9">
    <location>
        <position position="11"/>
    </location>
    <ligand>
        <name>ATP</name>
        <dbReference type="ChEBI" id="CHEBI:30616"/>
    </ligand>
</feature>
<evidence type="ECO:0000256" key="4">
    <source>
        <dbReference type="ARBA" id="ARBA00022741"/>
    </source>
</evidence>
<dbReference type="UniPathway" id="UPA00618">
    <property type="reaction ID" value="UER00672"/>
</dbReference>
<dbReference type="FunFam" id="3.30.420.40:FF:000008">
    <property type="entry name" value="Glycerol kinase"/>
    <property type="match status" value="1"/>
</dbReference>
<dbReference type="GO" id="GO:0005524">
    <property type="term" value="F:ATP binding"/>
    <property type="evidence" value="ECO:0007669"/>
    <property type="project" value="UniProtKB-UniRule"/>
</dbReference>
<dbReference type="HOGENOM" id="CLU_009281_2_3_10"/>
<evidence type="ECO:0000256" key="10">
    <source>
        <dbReference type="RuleBase" id="RU003733"/>
    </source>
</evidence>
<feature type="binding site" evidence="9">
    <location>
        <position position="10"/>
    </location>
    <ligand>
        <name>sn-glycerol 3-phosphate</name>
        <dbReference type="ChEBI" id="CHEBI:57597"/>
    </ligand>
</feature>
<feature type="binding site" evidence="9">
    <location>
        <position position="234"/>
    </location>
    <ligand>
        <name>glycerol</name>
        <dbReference type="ChEBI" id="CHEBI:17754"/>
    </ligand>
</feature>
<keyword evidence="4 9" id="KW-0547">Nucleotide-binding</keyword>
<evidence type="ECO:0000313" key="14">
    <source>
        <dbReference type="Proteomes" id="UP000002725"/>
    </source>
</evidence>
<dbReference type="Pfam" id="PF02782">
    <property type="entry name" value="FGGY_C"/>
    <property type="match status" value="1"/>
</dbReference>
<dbReference type="HAMAP" id="MF_00186">
    <property type="entry name" value="Glycerol_kin"/>
    <property type="match status" value="1"/>
</dbReference>
<dbReference type="GO" id="GO:0004370">
    <property type="term" value="F:glycerol kinase activity"/>
    <property type="evidence" value="ECO:0007669"/>
    <property type="project" value="UniProtKB-UniRule"/>
</dbReference>
<dbReference type="EMBL" id="CP001108">
    <property type="protein sequence ID" value="ACF46535.1"/>
    <property type="molecule type" value="Genomic_DNA"/>
</dbReference>
<feature type="binding site" evidence="9">
    <location>
        <position position="302"/>
    </location>
    <ligand>
        <name>ATP</name>
        <dbReference type="ChEBI" id="CHEBI:30616"/>
    </ligand>
</feature>
<dbReference type="InterPro" id="IPR043129">
    <property type="entry name" value="ATPase_NBD"/>
</dbReference>
<evidence type="ECO:0000256" key="1">
    <source>
        <dbReference type="ARBA" id="ARBA00005190"/>
    </source>
</evidence>
<comment type="similarity">
    <text evidence="2 9 10">Belongs to the FGGY kinase family.</text>
</comment>
<evidence type="ECO:0000256" key="9">
    <source>
        <dbReference type="HAMAP-Rule" id="MF_00186"/>
    </source>
</evidence>
<feature type="binding site" evidence="9">
    <location>
        <position position="298"/>
    </location>
    <ligand>
        <name>ADP</name>
        <dbReference type="ChEBI" id="CHEBI:456216"/>
    </ligand>
</feature>
<evidence type="ECO:0000259" key="12">
    <source>
        <dbReference type="Pfam" id="PF02782"/>
    </source>
</evidence>
<dbReference type="GO" id="GO:0019563">
    <property type="term" value="P:glycerol catabolic process"/>
    <property type="evidence" value="ECO:0007669"/>
    <property type="project" value="UniProtKB-UniRule"/>
</dbReference>
<evidence type="ECO:0000256" key="7">
    <source>
        <dbReference type="ARBA" id="ARBA00022840"/>
    </source>
</evidence>
<dbReference type="PROSITE" id="PS00445">
    <property type="entry name" value="FGGY_KINASES_2"/>
    <property type="match status" value="1"/>
</dbReference>
<evidence type="ECO:0000313" key="13">
    <source>
        <dbReference type="EMBL" id="ACF46535.1"/>
    </source>
</evidence>
<dbReference type="EC" id="2.7.1.30" evidence="9"/>
<dbReference type="KEGG" id="paa:Paes_1515"/>
<dbReference type="InterPro" id="IPR018483">
    <property type="entry name" value="Carb_kinase_FGGY_CS"/>
</dbReference>
<dbReference type="GO" id="GO:0006072">
    <property type="term" value="P:glycerol-3-phosphate metabolic process"/>
    <property type="evidence" value="ECO:0007669"/>
    <property type="project" value="InterPro"/>
</dbReference>
<dbReference type="InterPro" id="IPR005999">
    <property type="entry name" value="Glycerol_kin"/>
</dbReference>
<keyword evidence="5 9" id="KW-0418">Kinase</keyword>
<feature type="binding site" evidence="9">
    <location>
        <position position="399"/>
    </location>
    <ligand>
        <name>ADP</name>
        <dbReference type="ChEBI" id="CHEBI:456216"/>
    </ligand>
</feature>
<keyword evidence="3 9" id="KW-0808">Transferase</keyword>
<feature type="binding site" evidence="9">
    <location>
        <position position="255"/>
    </location>
    <ligand>
        <name>ATP</name>
        <dbReference type="ChEBI" id="CHEBI:30616"/>
    </ligand>
</feature>
<dbReference type="PANTHER" id="PTHR10196">
    <property type="entry name" value="SUGAR KINASE"/>
    <property type="match status" value="1"/>
</dbReference>
<accession>B4S8Z8</accession>
<reference evidence="13" key="1">
    <citation type="submission" date="2008-06" db="EMBL/GenBank/DDBJ databases">
        <title>Complete sequence of chromosome of Prosthecochloris aestuarii DSM 271.</title>
        <authorList>
            <consortium name="US DOE Joint Genome Institute"/>
            <person name="Lucas S."/>
            <person name="Copeland A."/>
            <person name="Lapidus A."/>
            <person name="Glavina del Rio T."/>
            <person name="Dalin E."/>
            <person name="Tice H."/>
            <person name="Bruce D."/>
            <person name="Goodwin L."/>
            <person name="Pitluck S."/>
            <person name="Schmutz J."/>
            <person name="Larimer F."/>
            <person name="Land M."/>
            <person name="Hauser L."/>
            <person name="Kyrpides N."/>
            <person name="Anderson I."/>
            <person name="Liu Z."/>
            <person name="Li T."/>
            <person name="Zhao F."/>
            <person name="Overmann J."/>
            <person name="Bryant D.A."/>
            <person name="Richardson P."/>
        </authorList>
    </citation>
    <scope>NUCLEOTIDE SEQUENCE [LARGE SCALE GENOMIC DNA]</scope>
    <source>
        <strain evidence="13">DSM 271</strain>
    </source>
</reference>
<dbReference type="RefSeq" id="WP_012506068.1">
    <property type="nucleotide sequence ID" value="NC_011059.1"/>
</dbReference>
<comment type="function">
    <text evidence="9">Key enzyme in the regulation of glycerol uptake and metabolism. Catalyzes the phosphorylation of glycerol to yield sn-glycerol 3-phosphate.</text>
</comment>
<feature type="binding site" evidence="9">
    <location>
        <position position="10"/>
    </location>
    <ligand>
        <name>ATP</name>
        <dbReference type="ChEBI" id="CHEBI:30616"/>
    </ligand>
</feature>
<keyword evidence="6 9" id="KW-0319">Glycerol metabolism</keyword>
<comment type="pathway">
    <text evidence="1 9">Polyol metabolism; glycerol degradation via glycerol kinase pathway; sn-glycerol 3-phosphate from glycerol: step 1/1.</text>
</comment>
<keyword evidence="7 9" id="KW-0067">ATP-binding</keyword>
<feature type="binding site" evidence="9">
    <location>
        <position position="399"/>
    </location>
    <ligand>
        <name>ATP</name>
        <dbReference type="ChEBI" id="CHEBI:30616"/>
    </ligand>
</feature>
<name>B4S8Z8_PROA2</name>
<dbReference type="Gene3D" id="3.30.420.40">
    <property type="match status" value="2"/>
</dbReference>
<dbReference type="PROSITE" id="PS00933">
    <property type="entry name" value="FGGY_KINASES_1"/>
    <property type="match status" value="1"/>
</dbReference>
<evidence type="ECO:0000256" key="3">
    <source>
        <dbReference type="ARBA" id="ARBA00022679"/>
    </source>
</evidence>
<dbReference type="NCBIfam" id="TIGR01311">
    <property type="entry name" value="glycerol_kin"/>
    <property type="match status" value="1"/>
</dbReference>
<dbReference type="Pfam" id="PF00370">
    <property type="entry name" value="FGGY_N"/>
    <property type="match status" value="1"/>
</dbReference>
<feature type="binding site" evidence="9">
    <location>
        <position position="78"/>
    </location>
    <ligand>
        <name>glycerol</name>
        <dbReference type="ChEBI" id="CHEBI:17754"/>
    </ligand>
</feature>
<keyword evidence="14" id="KW-1185">Reference proteome</keyword>
<feature type="domain" description="Carbohydrate kinase FGGY C-terminal" evidence="12">
    <location>
        <begin position="250"/>
        <end position="437"/>
    </location>
</feature>
<comment type="caution">
    <text evidence="9">Lacks conserved residue(s) required for the propagation of feature annotation.</text>
</comment>
<dbReference type="InterPro" id="IPR000577">
    <property type="entry name" value="Carb_kinase_FGGY"/>
</dbReference>
<dbReference type="InterPro" id="IPR018485">
    <property type="entry name" value="FGGY_C"/>
</dbReference>
<feature type="binding site" evidence="9">
    <location>
        <position position="233"/>
    </location>
    <ligand>
        <name>sn-glycerol 3-phosphate</name>
        <dbReference type="ChEBI" id="CHEBI:57597"/>
    </ligand>
</feature>
<feature type="binding site" evidence="9">
    <location>
        <position position="403"/>
    </location>
    <ligand>
        <name>ADP</name>
        <dbReference type="ChEBI" id="CHEBI:456216"/>
    </ligand>
</feature>
<sequence>MAILALDQGTTGTTCMLFDAAGEVLARSYRELNQIYPCEGWVEHDPEAIWQSVLDTIDDLGDALRFSSVKAIGITNQRETTVVWDAKTGRPVCNAIVWQCRRTSEMCTRYRDQSAMITAKTGLPLDAYFSATKIRWILEHCAADESQDLLFGTVDSWLLWKLTGGSVHATDMTNASRTLLFNIEERRWDDELLELFDIPRSMLPEVRNSMADFGRVSAIDLLQGVPVTGIAGDQQAALFGQCCFEPGSLKNTYGTGCFMVMNTGRERIRSQNGLLSTLALDASARPCYALEGSVFVAGAVIQWLRDELQLISSASESEILAAQIASNGGVYIVPAFAGLGAPHWRMDARGTIVGLTRGVNKKHIVRAALESIAYQSYDVFRAMAADTGMMPKALIVDGGAVSNDFLMQFQADILDIAVHRPRHIESTVLGAAFLAGLQSGFWTSVDELKGLREIAFGFTPAMDPDVRERYLSGWQKALRQTLSV</sequence>
<comment type="activity regulation">
    <text evidence="9">Inhibited by fructose 1,6-bisphosphate (FBP).</text>
</comment>
<dbReference type="CDD" id="cd07769">
    <property type="entry name" value="ASKHA_NBD_FGGY_GK"/>
    <property type="match status" value="1"/>
</dbReference>
<feature type="binding site" evidence="9">
    <location>
        <position position="79"/>
    </location>
    <ligand>
        <name>glycerol</name>
        <dbReference type="ChEBI" id="CHEBI:17754"/>
    </ligand>
</feature>
<dbReference type="eggNOG" id="COG0554">
    <property type="taxonomic scope" value="Bacteria"/>
</dbReference>
<feature type="binding site" evidence="9">
    <location>
        <position position="128"/>
    </location>
    <ligand>
        <name>sn-glycerol 3-phosphate</name>
        <dbReference type="ChEBI" id="CHEBI:57597"/>
    </ligand>
</feature>
<evidence type="ECO:0000259" key="11">
    <source>
        <dbReference type="Pfam" id="PF00370"/>
    </source>
</evidence>
<dbReference type="InterPro" id="IPR018484">
    <property type="entry name" value="FGGY_N"/>
</dbReference>
<feature type="binding site" evidence="9">
    <location>
        <position position="233"/>
    </location>
    <ligand>
        <name>glycerol</name>
        <dbReference type="ChEBI" id="CHEBI:17754"/>
    </ligand>
</feature>
<feature type="binding site" evidence="9">
    <location>
        <position position="128"/>
    </location>
    <ligand>
        <name>glycerol</name>
        <dbReference type="ChEBI" id="CHEBI:17754"/>
    </ligand>
</feature>
<evidence type="ECO:0000256" key="8">
    <source>
        <dbReference type="ARBA" id="ARBA00052101"/>
    </source>
</evidence>
<dbReference type="FunFam" id="3.30.420.40:FF:000007">
    <property type="entry name" value="Glycerol kinase"/>
    <property type="match status" value="1"/>
</dbReference>
<feature type="binding site" evidence="9">
    <location>
        <position position="255"/>
    </location>
    <ligand>
        <name>ADP</name>
        <dbReference type="ChEBI" id="CHEBI:456216"/>
    </ligand>
</feature>
<dbReference type="STRING" id="290512.Paes_1515"/>
<feature type="domain" description="Carbohydrate kinase FGGY N-terminal" evidence="11">
    <location>
        <begin position="3"/>
        <end position="240"/>
    </location>
</feature>
<dbReference type="NCBIfam" id="NF000756">
    <property type="entry name" value="PRK00047.1"/>
    <property type="match status" value="1"/>
</dbReference>
<organism evidence="13 14">
    <name type="scientific">Prosthecochloris aestuarii (strain DSM 271 / SK 413)</name>
    <dbReference type="NCBI Taxonomy" id="290512"/>
    <lineage>
        <taxon>Bacteria</taxon>
        <taxon>Pseudomonadati</taxon>
        <taxon>Chlorobiota</taxon>
        <taxon>Chlorobiia</taxon>
        <taxon>Chlorobiales</taxon>
        <taxon>Chlorobiaceae</taxon>
        <taxon>Prosthecochloris</taxon>
    </lineage>
</organism>
<dbReference type="AlphaFoldDB" id="B4S8Z8"/>
<evidence type="ECO:0000256" key="5">
    <source>
        <dbReference type="ARBA" id="ARBA00022777"/>
    </source>
</evidence>
<dbReference type="Proteomes" id="UP000002725">
    <property type="component" value="Chromosome"/>
</dbReference>
<feature type="binding site" evidence="9">
    <location>
        <position position="10"/>
    </location>
    <ligand>
        <name>ADP</name>
        <dbReference type="ChEBI" id="CHEBI:456216"/>
    </ligand>
</feature>
<dbReference type="SUPFAM" id="SSF53067">
    <property type="entry name" value="Actin-like ATPase domain"/>
    <property type="match status" value="2"/>
</dbReference>
<feature type="binding site" evidence="9">
    <location>
        <position position="298"/>
    </location>
    <ligand>
        <name>ATP</name>
        <dbReference type="ChEBI" id="CHEBI:30616"/>
    </ligand>
</feature>
<evidence type="ECO:0000256" key="6">
    <source>
        <dbReference type="ARBA" id="ARBA00022798"/>
    </source>
</evidence>
<feature type="binding site" evidence="9">
    <location>
        <position position="79"/>
    </location>
    <ligand>
        <name>sn-glycerol 3-phosphate</name>
        <dbReference type="ChEBI" id="CHEBI:57597"/>
    </ligand>
</feature>
<gene>
    <name evidence="9" type="primary">glpK</name>
    <name evidence="13" type="ordered locus">Paes_1515</name>
</gene>
<evidence type="ECO:0000256" key="2">
    <source>
        <dbReference type="ARBA" id="ARBA00009156"/>
    </source>
</evidence>
<feature type="binding site" evidence="9">
    <location>
        <position position="78"/>
    </location>
    <ligand>
        <name>sn-glycerol 3-phosphate</name>
        <dbReference type="ChEBI" id="CHEBI:57597"/>
    </ligand>
</feature>
<dbReference type="PIRSF" id="PIRSF000538">
    <property type="entry name" value="GlpK"/>
    <property type="match status" value="1"/>
</dbReference>
<dbReference type="GO" id="GO:0005829">
    <property type="term" value="C:cytosol"/>
    <property type="evidence" value="ECO:0007669"/>
    <property type="project" value="TreeGrafter"/>
</dbReference>